<dbReference type="Proteomes" id="UP000326268">
    <property type="component" value="Unassembled WGS sequence"/>
</dbReference>
<sequence length="65" mass="7689">MLLLSSSFRGQSAFHASSGFYLLSQRNEYQPSSLIFPHLRFLFFFPSSTRTCFKFQFRDYPGFDM</sequence>
<accession>A0A5N6ZQD5</accession>
<keyword evidence="2" id="KW-1185">Reference proteome</keyword>
<proteinExistence type="predicted"/>
<evidence type="ECO:0000313" key="1">
    <source>
        <dbReference type="EMBL" id="KAE8359754.1"/>
    </source>
</evidence>
<reference evidence="1 2" key="1">
    <citation type="submission" date="2019-04" db="EMBL/GenBank/DDBJ databases">
        <title>Friends and foes A comparative genomics studyof 23 Aspergillus species from section Flavi.</title>
        <authorList>
            <consortium name="DOE Joint Genome Institute"/>
            <person name="Kjaerbolling I."/>
            <person name="Vesth T."/>
            <person name="Frisvad J.C."/>
            <person name="Nybo J.L."/>
            <person name="Theobald S."/>
            <person name="Kildgaard S."/>
            <person name="Isbrandt T."/>
            <person name="Kuo A."/>
            <person name="Sato A."/>
            <person name="Lyhne E.K."/>
            <person name="Kogle M.E."/>
            <person name="Wiebenga A."/>
            <person name="Kun R.S."/>
            <person name="Lubbers R.J."/>
            <person name="Makela M.R."/>
            <person name="Barry K."/>
            <person name="Chovatia M."/>
            <person name="Clum A."/>
            <person name="Daum C."/>
            <person name="Haridas S."/>
            <person name="He G."/>
            <person name="LaButti K."/>
            <person name="Lipzen A."/>
            <person name="Mondo S."/>
            <person name="Riley R."/>
            <person name="Salamov A."/>
            <person name="Simmons B.A."/>
            <person name="Magnuson J.K."/>
            <person name="Henrissat B."/>
            <person name="Mortensen U.H."/>
            <person name="Larsen T.O."/>
            <person name="Devries R.P."/>
            <person name="Grigoriev I.V."/>
            <person name="Machida M."/>
            <person name="Baker S.E."/>
            <person name="Andersen M.R."/>
        </authorList>
    </citation>
    <scope>NUCLEOTIDE SEQUENCE [LARGE SCALE GENOMIC DNA]</scope>
    <source>
        <strain evidence="1 2">CBS 763.97</strain>
    </source>
</reference>
<dbReference type="GeneID" id="43653028"/>
<gene>
    <name evidence="1" type="ORF">BDV27DRAFT_135635</name>
</gene>
<organism evidence="1 2">
    <name type="scientific">Aspergillus caelatus</name>
    <dbReference type="NCBI Taxonomy" id="61420"/>
    <lineage>
        <taxon>Eukaryota</taxon>
        <taxon>Fungi</taxon>
        <taxon>Dikarya</taxon>
        <taxon>Ascomycota</taxon>
        <taxon>Pezizomycotina</taxon>
        <taxon>Eurotiomycetes</taxon>
        <taxon>Eurotiomycetidae</taxon>
        <taxon>Eurotiales</taxon>
        <taxon>Aspergillaceae</taxon>
        <taxon>Aspergillus</taxon>
        <taxon>Aspergillus subgen. Circumdati</taxon>
    </lineage>
</organism>
<dbReference type="RefSeq" id="XP_031922835.1">
    <property type="nucleotide sequence ID" value="XM_032068582.1"/>
</dbReference>
<dbReference type="EMBL" id="ML737808">
    <property type="protein sequence ID" value="KAE8359754.1"/>
    <property type="molecule type" value="Genomic_DNA"/>
</dbReference>
<dbReference type="AlphaFoldDB" id="A0A5N6ZQD5"/>
<protein>
    <submittedName>
        <fullName evidence="1">Uncharacterized protein</fullName>
    </submittedName>
</protein>
<name>A0A5N6ZQD5_9EURO</name>
<evidence type="ECO:0000313" key="2">
    <source>
        <dbReference type="Proteomes" id="UP000326268"/>
    </source>
</evidence>